<protein>
    <submittedName>
        <fullName evidence="4">AGAP011225-PA-like protein</fullName>
    </submittedName>
    <submittedName>
        <fullName evidence="5">Fibrinogen C-terminal domain-containing protein</fullName>
    </submittedName>
</protein>
<dbReference type="EnsemblMetazoa" id="ASIC005853-RA">
    <property type="protein sequence ID" value="ASIC005853-PA"/>
    <property type="gene ID" value="ASIC005853"/>
</dbReference>
<feature type="domain" description="Fibrinogen C-terminal" evidence="3">
    <location>
        <begin position="48"/>
        <end position="262"/>
    </location>
</feature>
<dbReference type="PANTHER" id="PTHR19143">
    <property type="entry name" value="FIBRINOGEN/TENASCIN/ANGIOPOEITIN"/>
    <property type="match status" value="1"/>
</dbReference>
<sequence length="276" mass="32465">MENIEQQQETSQTELSKIEDNKKNLDMLMDSVQNMTTLSDKSYKILEAHFIYPARSCRHVRKLSGRYIIQVGENLQPLEVVCEQNKFDGGWTVVQYRFNGSVDFYRNWTEYRNGFGDLDGEFWLGLENLHQMTKNRPHELMIELKDFKGNYGYAKYGNFELGSESEMFKLKRLGSYSGTAGNGMQRNWEHKFTTFDRDNDILDIGNCAEERHGAWWYWHCTESNLNGRYQDTARNDSALTWYNFEGDWRGLSYSRMMIRDIIDNVSENDNLNEGGF</sequence>
<dbReference type="InterPro" id="IPR014716">
    <property type="entry name" value="Fibrinogen_a/b/g_C_1"/>
</dbReference>
<dbReference type="Pfam" id="PF00147">
    <property type="entry name" value="Fibrinogen_C"/>
    <property type="match status" value="1"/>
</dbReference>
<dbReference type="InterPro" id="IPR036056">
    <property type="entry name" value="Fibrinogen-like_C"/>
</dbReference>
<dbReference type="GO" id="GO:0005615">
    <property type="term" value="C:extracellular space"/>
    <property type="evidence" value="ECO:0007669"/>
    <property type="project" value="TreeGrafter"/>
</dbReference>
<evidence type="ECO:0000256" key="2">
    <source>
        <dbReference type="SAM" id="Coils"/>
    </source>
</evidence>
<dbReference type="PROSITE" id="PS00514">
    <property type="entry name" value="FIBRINOGEN_C_1"/>
    <property type="match status" value="1"/>
</dbReference>
<dbReference type="CDD" id="cd00087">
    <property type="entry name" value="FReD"/>
    <property type="match status" value="1"/>
</dbReference>
<reference evidence="5" key="2">
    <citation type="submission" date="2020-05" db="UniProtKB">
        <authorList>
            <consortium name="EnsemblMetazoa"/>
        </authorList>
    </citation>
    <scope>IDENTIFICATION</scope>
</reference>
<evidence type="ECO:0000256" key="1">
    <source>
        <dbReference type="ARBA" id="ARBA00023157"/>
    </source>
</evidence>
<evidence type="ECO:0000313" key="4">
    <source>
        <dbReference type="EMBL" id="KFB38437.1"/>
    </source>
</evidence>
<dbReference type="STRING" id="74873.A0A084VKE3"/>
<proteinExistence type="predicted"/>
<dbReference type="SMART" id="SM00186">
    <property type="entry name" value="FBG"/>
    <property type="match status" value="1"/>
</dbReference>
<dbReference type="InterPro" id="IPR020837">
    <property type="entry name" value="Fibrinogen_CS"/>
</dbReference>
<evidence type="ECO:0000313" key="5">
    <source>
        <dbReference type="EnsemblMetazoa" id="ASIC005853-PA"/>
    </source>
</evidence>
<gene>
    <name evidence="4" type="ORF">ZHAS_00005853</name>
</gene>
<dbReference type="OrthoDB" id="7734170at2759"/>
<name>A0A084VKE3_ANOSI</name>
<feature type="coiled-coil region" evidence="2">
    <location>
        <begin position="1"/>
        <end position="35"/>
    </location>
</feature>
<dbReference type="SUPFAM" id="SSF56496">
    <property type="entry name" value="Fibrinogen C-terminal domain-like"/>
    <property type="match status" value="1"/>
</dbReference>
<dbReference type="AlphaFoldDB" id="A0A084VKE3"/>
<dbReference type="Proteomes" id="UP000030765">
    <property type="component" value="Unassembled WGS sequence"/>
</dbReference>
<dbReference type="OMA" id="MDIRINN"/>
<keyword evidence="2" id="KW-0175">Coiled coil</keyword>
<dbReference type="EMBL" id="KE524948">
    <property type="protein sequence ID" value="KFB38437.1"/>
    <property type="molecule type" value="Genomic_DNA"/>
</dbReference>
<dbReference type="PROSITE" id="PS51406">
    <property type="entry name" value="FIBRINOGEN_C_2"/>
    <property type="match status" value="1"/>
</dbReference>
<evidence type="ECO:0000313" key="6">
    <source>
        <dbReference type="Proteomes" id="UP000030765"/>
    </source>
</evidence>
<dbReference type="VEuPathDB" id="VectorBase:ASIS008456"/>
<keyword evidence="1" id="KW-1015">Disulfide bond</keyword>
<evidence type="ECO:0000259" key="3">
    <source>
        <dbReference type="PROSITE" id="PS51406"/>
    </source>
</evidence>
<reference evidence="4 6" key="1">
    <citation type="journal article" date="2014" name="BMC Genomics">
        <title>Genome sequence of Anopheles sinensis provides insight into genetics basis of mosquito competence for malaria parasites.</title>
        <authorList>
            <person name="Zhou D."/>
            <person name="Zhang D."/>
            <person name="Ding G."/>
            <person name="Shi L."/>
            <person name="Hou Q."/>
            <person name="Ye Y."/>
            <person name="Xu Y."/>
            <person name="Zhou H."/>
            <person name="Xiong C."/>
            <person name="Li S."/>
            <person name="Yu J."/>
            <person name="Hong S."/>
            <person name="Yu X."/>
            <person name="Zou P."/>
            <person name="Chen C."/>
            <person name="Chang X."/>
            <person name="Wang W."/>
            <person name="Lv Y."/>
            <person name="Sun Y."/>
            <person name="Ma L."/>
            <person name="Shen B."/>
            <person name="Zhu C."/>
        </authorList>
    </citation>
    <scope>NUCLEOTIDE SEQUENCE [LARGE SCALE GENOMIC DNA]</scope>
</reference>
<keyword evidence="6" id="KW-1185">Reference proteome</keyword>
<dbReference type="InterPro" id="IPR002181">
    <property type="entry name" value="Fibrinogen_a/b/g_C_dom"/>
</dbReference>
<dbReference type="Gene3D" id="3.90.215.10">
    <property type="entry name" value="Gamma Fibrinogen, chain A, domain 1"/>
    <property type="match status" value="1"/>
</dbReference>
<dbReference type="InterPro" id="IPR050373">
    <property type="entry name" value="Fibrinogen_C-term_domain"/>
</dbReference>
<organism evidence="4">
    <name type="scientific">Anopheles sinensis</name>
    <name type="common">Mosquito</name>
    <dbReference type="NCBI Taxonomy" id="74873"/>
    <lineage>
        <taxon>Eukaryota</taxon>
        <taxon>Metazoa</taxon>
        <taxon>Ecdysozoa</taxon>
        <taxon>Arthropoda</taxon>
        <taxon>Hexapoda</taxon>
        <taxon>Insecta</taxon>
        <taxon>Pterygota</taxon>
        <taxon>Neoptera</taxon>
        <taxon>Endopterygota</taxon>
        <taxon>Diptera</taxon>
        <taxon>Nematocera</taxon>
        <taxon>Culicoidea</taxon>
        <taxon>Culicidae</taxon>
        <taxon>Anophelinae</taxon>
        <taxon>Anopheles</taxon>
    </lineage>
</organism>
<dbReference type="PANTHER" id="PTHR19143:SF327">
    <property type="entry name" value="FI21813P1-RELATED"/>
    <property type="match status" value="1"/>
</dbReference>
<accession>A0A084VKE3</accession>
<dbReference type="EMBL" id="ATLV01014184">
    <property type="status" value="NOT_ANNOTATED_CDS"/>
    <property type="molecule type" value="Genomic_DNA"/>
</dbReference>
<dbReference type="VEuPathDB" id="VectorBase:ASIC005853"/>